<sequence>MTCGLRVDDRRAVRQVLQYTVIRWIRPWNLYIVICIGQTARGVRHAVGTYGEDGAICAFACIDDQVYHPYVRHMERPEHAQSSDGMDLDRCGPGHLRRARQLVEETLRRAEVNMGALLRATRAVSGEERAHRMWLAFSVQNIAARNIVGCDEAHCVFEHKRACLGLVRDGYQVQRHRDRGT</sequence>
<dbReference type="Proteomes" id="UP000242180">
    <property type="component" value="Unassembled WGS sequence"/>
</dbReference>
<proteinExistence type="predicted"/>
<comment type="caution">
    <text evidence="1">The sequence shown here is derived from an EMBL/GenBank/DDBJ whole genome shotgun (WGS) entry which is preliminary data.</text>
</comment>
<evidence type="ECO:0000313" key="1">
    <source>
        <dbReference type="EMBL" id="ORY94398.1"/>
    </source>
</evidence>
<name>A0A1X2H7C8_SYNRA</name>
<keyword evidence="2" id="KW-1185">Reference proteome</keyword>
<dbReference type="AlphaFoldDB" id="A0A1X2H7C8"/>
<gene>
    <name evidence="1" type="ORF">BCR43DRAFT_319285</name>
</gene>
<reference evidence="1 2" key="1">
    <citation type="submission" date="2016-07" db="EMBL/GenBank/DDBJ databases">
        <title>Pervasive Adenine N6-methylation of Active Genes in Fungi.</title>
        <authorList>
            <consortium name="DOE Joint Genome Institute"/>
            <person name="Mondo S.J."/>
            <person name="Dannebaum R.O."/>
            <person name="Kuo R.C."/>
            <person name="Labutti K."/>
            <person name="Haridas S."/>
            <person name="Kuo A."/>
            <person name="Salamov A."/>
            <person name="Ahrendt S.R."/>
            <person name="Lipzen A."/>
            <person name="Sullivan W."/>
            <person name="Andreopoulos W.B."/>
            <person name="Clum A."/>
            <person name="Lindquist E."/>
            <person name="Daum C."/>
            <person name="Ramamoorthy G.K."/>
            <person name="Gryganskyi A."/>
            <person name="Culley D."/>
            <person name="Magnuson J.K."/>
            <person name="James T.Y."/>
            <person name="O'Malley M.A."/>
            <person name="Stajich J.E."/>
            <person name="Spatafora J.W."/>
            <person name="Visel A."/>
            <person name="Grigoriev I.V."/>
        </authorList>
    </citation>
    <scope>NUCLEOTIDE SEQUENCE [LARGE SCALE GENOMIC DNA]</scope>
    <source>
        <strain evidence="1 2">NRRL 2496</strain>
    </source>
</reference>
<dbReference type="EMBL" id="MCGN01000007">
    <property type="protein sequence ID" value="ORY94398.1"/>
    <property type="molecule type" value="Genomic_DNA"/>
</dbReference>
<organism evidence="1 2">
    <name type="scientific">Syncephalastrum racemosum</name>
    <name type="common">Filamentous fungus</name>
    <dbReference type="NCBI Taxonomy" id="13706"/>
    <lineage>
        <taxon>Eukaryota</taxon>
        <taxon>Fungi</taxon>
        <taxon>Fungi incertae sedis</taxon>
        <taxon>Mucoromycota</taxon>
        <taxon>Mucoromycotina</taxon>
        <taxon>Mucoromycetes</taxon>
        <taxon>Mucorales</taxon>
        <taxon>Syncephalastraceae</taxon>
        <taxon>Syncephalastrum</taxon>
    </lineage>
</organism>
<dbReference type="InParanoid" id="A0A1X2H7C8"/>
<evidence type="ECO:0000313" key="2">
    <source>
        <dbReference type="Proteomes" id="UP000242180"/>
    </source>
</evidence>
<protein>
    <submittedName>
        <fullName evidence="1">Uncharacterized protein</fullName>
    </submittedName>
</protein>
<accession>A0A1X2H7C8</accession>